<sequence length="256" mass="29377">MKLNLQRPIVFFDLETTGVQITRDRIVEISILKISPDGERETKTRRINPEMPIPAEASAVHGITDADVADCPTFAQVARSLYAWLEGCDIAGFNSNRFDVPMLVEEFLRAGVAVNFDDRHFVDVQTIFHKMERRTLEAAYKFYCDKTLENAHSAEADTLATFEVLEAQLDRYPEDLKNDIPALAEFSTHGRRVDFAGSLAYNDKDEIVINFGKYKGVPVTEVFRKDSGYYNWVMGAQFPLETKRWFSRLYQETRKL</sequence>
<dbReference type="InterPro" id="IPR012337">
    <property type="entry name" value="RNaseH-like_sf"/>
</dbReference>
<dbReference type="PANTHER" id="PTHR30231">
    <property type="entry name" value="DNA POLYMERASE III SUBUNIT EPSILON"/>
    <property type="match status" value="1"/>
</dbReference>
<dbReference type="OrthoDB" id="9791657at2"/>
<keyword evidence="2" id="KW-0540">Nuclease</keyword>
<keyword evidence="3" id="KW-1185">Reference proteome</keyword>
<dbReference type="GO" id="GO:0003676">
    <property type="term" value="F:nucleic acid binding"/>
    <property type="evidence" value="ECO:0007669"/>
    <property type="project" value="InterPro"/>
</dbReference>
<dbReference type="GO" id="GO:0005829">
    <property type="term" value="C:cytosol"/>
    <property type="evidence" value="ECO:0007669"/>
    <property type="project" value="TreeGrafter"/>
</dbReference>
<dbReference type="PATRIC" id="fig|322095.3.peg.940"/>
<dbReference type="EMBL" id="LSDK01000065">
    <property type="protein sequence ID" value="KXB76377.1"/>
    <property type="molecule type" value="Genomic_DNA"/>
</dbReference>
<organism evidence="2 3">
    <name type="scientific">Porphyromonas somerae</name>
    <dbReference type="NCBI Taxonomy" id="322095"/>
    <lineage>
        <taxon>Bacteria</taxon>
        <taxon>Pseudomonadati</taxon>
        <taxon>Bacteroidota</taxon>
        <taxon>Bacteroidia</taxon>
        <taxon>Bacteroidales</taxon>
        <taxon>Porphyromonadaceae</taxon>
        <taxon>Porphyromonas</taxon>
    </lineage>
</organism>
<dbReference type="PANTHER" id="PTHR30231:SF41">
    <property type="entry name" value="DNA POLYMERASE III SUBUNIT EPSILON"/>
    <property type="match status" value="1"/>
</dbReference>
<dbReference type="InterPro" id="IPR036397">
    <property type="entry name" value="RNaseH_sf"/>
</dbReference>
<dbReference type="Gene3D" id="3.30.420.10">
    <property type="entry name" value="Ribonuclease H-like superfamily/Ribonuclease H"/>
    <property type="match status" value="1"/>
</dbReference>
<dbReference type="SUPFAM" id="SSF53098">
    <property type="entry name" value="Ribonuclease H-like"/>
    <property type="match status" value="1"/>
</dbReference>
<proteinExistence type="predicted"/>
<evidence type="ECO:0000313" key="3">
    <source>
        <dbReference type="Proteomes" id="UP000070224"/>
    </source>
</evidence>
<dbReference type="InterPro" id="IPR013520">
    <property type="entry name" value="Ribonucl_H"/>
</dbReference>
<dbReference type="GO" id="GO:0045004">
    <property type="term" value="P:DNA replication proofreading"/>
    <property type="evidence" value="ECO:0007669"/>
    <property type="project" value="TreeGrafter"/>
</dbReference>
<dbReference type="STRING" id="322095.HMPREF3185_00952"/>
<keyword evidence="2" id="KW-0378">Hydrolase</keyword>
<dbReference type="RefSeq" id="WP_060935313.1">
    <property type="nucleotide sequence ID" value="NZ_KQ960438.1"/>
</dbReference>
<evidence type="ECO:0000313" key="2">
    <source>
        <dbReference type="EMBL" id="KXB76377.1"/>
    </source>
</evidence>
<name>A0A134B8W6_9PORP</name>
<dbReference type="AlphaFoldDB" id="A0A134B8W6"/>
<gene>
    <name evidence="2" type="ORF">HMPREF3185_00952</name>
</gene>
<reference evidence="3" key="1">
    <citation type="submission" date="2016-01" db="EMBL/GenBank/DDBJ databases">
        <authorList>
            <person name="Mitreva M."/>
            <person name="Pepin K.H."/>
            <person name="Mihindukulasuriya K.A."/>
            <person name="Fulton R."/>
            <person name="Fronick C."/>
            <person name="O'Laughlin M."/>
            <person name="Miner T."/>
            <person name="Herter B."/>
            <person name="Rosa B.A."/>
            <person name="Cordes M."/>
            <person name="Tomlinson C."/>
            <person name="Wollam A."/>
            <person name="Palsikar V.B."/>
            <person name="Mardis E.R."/>
            <person name="Wilson R.K."/>
        </authorList>
    </citation>
    <scope>NUCLEOTIDE SEQUENCE [LARGE SCALE GENOMIC DNA]</scope>
    <source>
        <strain evidence="3">KA00683</strain>
    </source>
</reference>
<dbReference type="CDD" id="cd06127">
    <property type="entry name" value="DEDDh"/>
    <property type="match status" value="1"/>
</dbReference>
<evidence type="ECO:0000259" key="1">
    <source>
        <dbReference type="SMART" id="SM00479"/>
    </source>
</evidence>
<comment type="caution">
    <text evidence="2">The sequence shown here is derived from an EMBL/GenBank/DDBJ whole genome shotgun (WGS) entry which is preliminary data.</text>
</comment>
<dbReference type="Pfam" id="PF20600">
    <property type="entry name" value="ExoX-like_C"/>
    <property type="match status" value="1"/>
</dbReference>
<dbReference type="Pfam" id="PF00929">
    <property type="entry name" value="RNase_T"/>
    <property type="match status" value="1"/>
</dbReference>
<dbReference type="InterPro" id="IPR046768">
    <property type="entry name" value="ExoX-like_C"/>
</dbReference>
<dbReference type="Proteomes" id="UP000070224">
    <property type="component" value="Unassembled WGS sequence"/>
</dbReference>
<accession>A0A134B8W6</accession>
<keyword evidence="2" id="KW-0269">Exonuclease</keyword>
<feature type="domain" description="Exonuclease" evidence="1">
    <location>
        <begin position="8"/>
        <end position="174"/>
    </location>
</feature>
<dbReference type="SMART" id="SM00479">
    <property type="entry name" value="EXOIII"/>
    <property type="match status" value="1"/>
</dbReference>
<protein>
    <submittedName>
        <fullName evidence="2">Exonuclease</fullName>
    </submittedName>
</protein>
<dbReference type="GO" id="GO:0008408">
    <property type="term" value="F:3'-5' exonuclease activity"/>
    <property type="evidence" value="ECO:0007669"/>
    <property type="project" value="TreeGrafter"/>
</dbReference>